<evidence type="ECO:0000313" key="3">
    <source>
        <dbReference type="Proteomes" id="UP000826271"/>
    </source>
</evidence>
<organism evidence="2 3">
    <name type="scientific">Buddleja alternifolia</name>
    <dbReference type="NCBI Taxonomy" id="168488"/>
    <lineage>
        <taxon>Eukaryota</taxon>
        <taxon>Viridiplantae</taxon>
        <taxon>Streptophyta</taxon>
        <taxon>Embryophyta</taxon>
        <taxon>Tracheophyta</taxon>
        <taxon>Spermatophyta</taxon>
        <taxon>Magnoliopsida</taxon>
        <taxon>eudicotyledons</taxon>
        <taxon>Gunneridae</taxon>
        <taxon>Pentapetalae</taxon>
        <taxon>asterids</taxon>
        <taxon>lamiids</taxon>
        <taxon>Lamiales</taxon>
        <taxon>Scrophulariaceae</taxon>
        <taxon>Buddlejeae</taxon>
        <taxon>Buddleja</taxon>
    </lineage>
</organism>
<keyword evidence="1" id="KW-0812">Transmembrane</keyword>
<keyword evidence="3" id="KW-1185">Reference proteome</keyword>
<dbReference type="Pfam" id="PF03140">
    <property type="entry name" value="DUF247"/>
    <property type="match status" value="1"/>
</dbReference>
<keyword evidence="1" id="KW-1133">Transmembrane helix</keyword>
<accession>A0AAV6WRQ9</accession>
<reference evidence="2" key="1">
    <citation type="submission" date="2019-10" db="EMBL/GenBank/DDBJ databases">
        <authorList>
            <person name="Zhang R."/>
            <person name="Pan Y."/>
            <person name="Wang J."/>
            <person name="Ma R."/>
            <person name="Yu S."/>
        </authorList>
    </citation>
    <scope>NUCLEOTIDE SEQUENCE</scope>
    <source>
        <strain evidence="2">LA-IB0</strain>
        <tissue evidence="2">Leaf</tissue>
    </source>
</reference>
<dbReference type="EMBL" id="WHWC01000014">
    <property type="protein sequence ID" value="KAG8370519.1"/>
    <property type="molecule type" value="Genomic_DNA"/>
</dbReference>
<feature type="transmembrane region" description="Helical" evidence="1">
    <location>
        <begin position="409"/>
        <end position="437"/>
    </location>
</feature>
<evidence type="ECO:0000256" key="1">
    <source>
        <dbReference type="SAM" id="Phobius"/>
    </source>
</evidence>
<dbReference type="AlphaFoldDB" id="A0AAV6WRQ9"/>
<protein>
    <submittedName>
        <fullName evidence="2">Uncharacterized protein</fullName>
    </submittedName>
</protein>
<dbReference type="PANTHER" id="PTHR31170">
    <property type="entry name" value="BNAC04G53230D PROTEIN"/>
    <property type="match status" value="1"/>
</dbReference>
<evidence type="ECO:0000313" key="2">
    <source>
        <dbReference type="EMBL" id="KAG8370519.1"/>
    </source>
</evidence>
<sequence length="441" mass="51495">MEICSRSLEKNAIQRDHVSIEIVNEDSLVSSIKSKMDHLSLSHCISRVAEEISKGFEEKYYPSLVSIGPFHRDRDTLKVMEDCKWRYFNTLLSRKQNAELFVDSCVRTLRHVEQKARKFYGEEINMGSDHFVEMMLLDGCFIIELFLENAFKNLRRRDDPFFIAYNNLFKLKCDLILFENQLPFFVLEHLFHLVPIPKQCNFSLIELSLLFFKNLIPKEYPHFPPKNFAPQTHHLLDLIRQHYLPTSHETLSPSGEGQMHIHNATHLSTLGIKVGNALDHTPLNVSFYKGELYIPPLKIHGYTETLFRNLIAMEICDPRCSKHVTSYAILMDRLIRSKRDVRLLHKQEILIGGHDKEGEIVMLFKKLYVDINLKEFYYRGLCEQVNVYPESRKQGWGQSIRHIYHRTHLGAAGFSLAVLLLVLFFSGVLFSVISFLLHHFQ</sequence>
<dbReference type="InterPro" id="IPR004158">
    <property type="entry name" value="DUF247_pln"/>
</dbReference>
<name>A0AAV6WRQ9_9LAMI</name>
<dbReference type="PANTHER" id="PTHR31170:SF25">
    <property type="entry name" value="BNAA09G04570D PROTEIN"/>
    <property type="match status" value="1"/>
</dbReference>
<gene>
    <name evidence="2" type="ORF">BUALT_Bualt14G0125300</name>
</gene>
<keyword evidence="1" id="KW-0472">Membrane</keyword>
<comment type="caution">
    <text evidence="2">The sequence shown here is derived from an EMBL/GenBank/DDBJ whole genome shotgun (WGS) entry which is preliminary data.</text>
</comment>
<proteinExistence type="predicted"/>
<dbReference type="Proteomes" id="UP000826271">
    <property type="component" value="Unassembled WGS sequence"/>
</dbReference>